<dbReference type="InterPro" id="IPR006260">
    <property type="entry name" value="TonB/TolA_C"/>
</dbReference>
<keyword evidence="7" id="KW-0653">Protein transport</keyword>
<dbReference type="PANTHER" id="PTHR33446:SF13">
    <property type="entry name" value="TONB PROTEIN"/>
    <property type="match status" value="1"/>
</dbReference>
<dbReference type="GO" id="GO:0015031">
    <property type="term" value="P:protein transport"/>
    <property type="evidence" value="ECO:0007669"/>
    <property type="project" value="UniProtKB-KW"/>
</dbReference>
<evidence type="ECO:0000256" key="5">
    <source>
        <dbReference type="ARBA" id="ARBA00022519"/>
    </source>
</evidence>
<dbReference type="AlphaFoldDB" id="A0A917FGR9"/>
<dbReference type="RefSeq" id="WP_188581411.1">
    <property type="nucleotide sequence ID" value="NZ_BMCT01000005.1"/>
</dbReference>
<protein>
    <recommendedName>
        <fullName evidence="12">TonB C-terminal domain-containing protein</fullName>
    </recommendedName>
</protein>
<dbReference type="Proteomes" id="UP000606044">
    <property type="component" value="Unassembled WGS sequence"/>
</dbReference>
<dbReference type="InterPro" id="IPR037682">
    <property type="entry name" value="TonB_C"/>
</dbReference>
<evidence type="ECO:0000256" key="9">
    <source>
        <dbReference type="ARBA" id="ARBA00023136"/>
    </source>
</evidence>
<evidence type="ECO:0000256" key="6">
    <source>
        <dbReference type="ARBA" id="ARBA00022692"/>
    </source>
</evidence>
<evidence type="ECO:0000256" key="7">
    <source>
        <dbReference type="ARBA" id="ARBA00022927"/>
    </source>
</evidence>
<comment type="caution">
    <text evidence="13">The sequence shown here is derived from an EMBL/GenBank/DDBJ whole genome shotgun (WGS) entry which is preliminary data.</text>
</comment>
<dbReference type="Pfam" id="PF13103">
    <property type="entry name" value="TonB_2"/>
    <property type="match status" value="1"/>
</dbReference>
<evidence type="ECO:0000256" key="8">
    <source>
        <dbReference type="ARBA" id="ARBA00022989"/>
    </source>
</evidence>
<sequence length="287" mass="30528">MTAIHPEDHVAQDHHHHDHRLAYIAGWWLLAGALIFAAHAGLVYAALHWHKPISAADEAAAAVMIELAPIATAPPSQTEDVAPGPEMVQAPEPIPDAPEMMEEAEPPPAPEVVEEQPPIEKLPDLPPPPPIAEAVLPTPRPVIPDPPPPEKRKPEPKKERKASRRPAAPVTSAAPRSDAQEAAATAAPSQGDSASRSQQRADWASLVSGRLNRFKRYPPGASERGVAQVRFSMDRSGNVLSSSLVRSSGSAALDAEAVELPRRASPFPPPLSGGTQVLTVPINFNGR</sequence>
<keyword evidence="8 11" id="KW-1133">Transmembrane helix</keyword>
<dbReference type="PROSITE" id="PS52015">
    <property type="entry name" value="TONB_CTD"/>
    <property type="match status" value="1"/>
</dbReference>
<feature type="compositionally biased region" description="Polar residues" evidence="10">
    <location>
        <begin position="188"/>
        <end position="200"/>
    </location>
</feature>
<gene>
    <name evidence="13" type="ORF">GCM10007301_37820</name>
</gene>
<feature type="domain" description="TonB C-terminal" evidence="12">
    <location>
        <begin position="199"/>
        <end position="287"/>
    </location>
</feature>
<evidence type="ECO:0000256" key="2">
    <source>
        <dbReference type="ARBA" id="ARBA00006555"/>
    </source>
</evidence>
<comment type="similarity">
    <text evidence="2">Belongs to the TonB family.</text>
</comment>
<keyword evidence="14" id="KW-1185">Reference proteome</keyword>
<dbReference type="InterPro" id="IPR051045">
    <property type="entry name" value="TonB-dependent_transducer"/>
</dbReference>
<evidence type="ECO:0000256" key="3">
    <source>
        <dbReference type="ARBA" id="ARBA00022448"/>
    </source>
</evidence>
<evidence type="ECO:0000313" key="13">
    <source>
        <dbReference type="EMBL" id="GGF74428.1"/>
    </source>
</evidence>
<evidence type="ECO:0000256" key="1">
    <source>
        <dbReference type="ARBA" id="ARBA00004383"/>
    </source>
</evidence>
<proteinExistence type="inferred from homology"/>
<organism evidence="13 14">
    <name type="scientific">Azorhizobium oxalatiphilum</name>
    <dbReference type="NCBI Taxonomy" id="980631"/>
    <lineage>
        <taxon>Bacteria</taxon>
        <taxon>Pseudomonadati</taxon>
        <taxon>Pseudomonadota</taxon>
        <taxon>Alphaproteobacteria</taxon>
        <taxon>Hyphomicrobiales</taxon>
        <taxon>Xanthobacteraceae</taxon>
        <taxon>Azorhizobium</taxon>
    </lineage>
</organism>
<reference evidence="13" key="1">
    <citation type="journal article" date="2014" name="Int. J. Syst. Evol. Microbiol.">
        <title>Complete genome sequence of Corynebacterium casei LMG S-19264T (=DSM 44701T), isolated from a smear-ripened cheese.</title>
        <authorList>
            <consortium name="US DOE Joint Genome Institute (JGI-PGF)"/>
            <person name="Walter F."/>
            <person name="Albersmeier A."/>
            <person name="Kalinowski J."/>
            <person name="Ruckert C."/>
        </authorList>
    </citation>
    <scope>NUCLEOTIDE SEQUENCE</scope>
    <source>
        <strain evidence="13">CCM 7897</strain>
    </source>
</reference>
<dbReference type="SUPFAM" id="SSF74653">
    <property type="entry name" value="TolA/TonB C-terminal domain"/>
    <property type="match status" value="1"/>
</dbReference>
<evidence type="ECO:0000256" key="11">
    <source>
        <dbReference type="SAM" id="Phobius"/>
    </source>
</evidence>
<reference evidence="13" key="2">
    <citation type="submission" date="2020-09" db="EMBL/GenBank/DDBJ databases">
        <authorList>
            <person name="Sun Q."/>
            <person name="Sedlacek I."/>
        </authorList>
    </citation>
    <scope>NUCLEOTIDE SEQUENCE</scope>
    <source>
        <strain evidence="13">CCM 7897</strain>
    </source>
</reference>
<keyword evidence="5" id="KW-0997">Cell inner membrane</keyword>
<feature type="region of interest" description="Disordered" evidence="10">
    <location>
        <begin position="264"/>
        <end position="287"/>
    </location>
</feature>
<evidence type="ECO:0000259" key="12">
    <source>
        <dbReference type="PROSITE" id="PS52015"/>
    </source>
</evidence>
<evidence type="ECO:0000313" key="14">
    <source>
        <dbReference type="Proteomes" id="UP000606044"/>
    </source>
</evidence>
<dbReference type="Gene3D" id="3.30.1150.10">
    <property type="match status" value="1"/>
</dbReference>
<dbReference type="PANTHER" id="PTHR33446">
    <property type="entry name" value="PROTEIN TONB-RELATED"/>
    <property type="match status" value="1"/>
</dbReference>
<keyword evidence="9 11" id="KW-0472">Membrane</keyword>
<evidence type="ECO:0000256" key="10">
    <source>
        <dbReference type="SAM" id="MobiDB-lite"/>
    </source>
</evidence>
<evidence type="ECO:0000256" key="4">
    <source>
        <dbReference type="ARBA" id="ARBA00022475"/>
    </source>
</evidence>
<dbReference type="EMBL" id="BMCT01000005">
    <property type="protein sequence ID" value="GGF74428.1"/>
    <property type="molecule type" value="Genomic_DNA"/>
</dbReference>
<accession>A0A917FGR9</accession>
<dbReference type="GO" id="GO:0005886">
    <property type="term" value="C:plasma membrane"/>
    <property type="evidence" value="ECO:0007669"/>
    <property type="project" value="UniProtKB-SubCell"/>
</dbReference>
<feature type="transmembrane region" description="Helical" evidence="11">
    <location>
        <begin position="25"/>
        <end position="47"/>
    </location>
</feature>
<comment type="subcellular location">
    <subcellularLocation>
        <location evidence="1">Cell inner membrane</location>
        <topology evidence="1">Single-pass membrane protein</topology>
        <orientation evidence="1">Periplasmic side</orientation>
    </subcellularLocation>
</comment>
<keyword evidence="3" id="KW-0813">Transport</keyword>
<feature type="compositionally biased region" description="Basic and acidic residues" evidence="10">
    <location>
        <begin position="148"/>
        <end position="158"/>
    </location>
</feature>
<name>A0A917FGR9_9HYPH</name>
<dbReference type="NCBIfam" id="TIGR01352">
    <property type="entry name" value="tonB_Cterm"/>
    <property type="match status" value="1"/>
</dbReference>
<feature type="compositionally biased region" description="Pro residues" evidence="10">
    <location>
        <begin position="138"/>
        <end position="147"/>
    </location>
</feature>
<dbReference type="GO" id="GO:0055085">
    <property type="term" value="P:transmembrane transport"/>
    <property type="evidence" value="ECO:0007669"/>
    <property type="project" value="InterPro"/>
</dbReference>
<keyword evidence="4" id="KW-1003">Cell membrane</keyword>
<keyword evidence="6 11" id="KW-0812">Transmembrane</keyword>
<feature type="region of interest" description="Disordered" evidence="10">
    <location>
        <begin position="89"/>
        <end position="202"/>
    </location>
</feature>